<evidence type="ECO:0000313" key="5">
    <source>
        <dbReference type="Proteomes" id="UP000235786"/>
    </source>
</evidence>
<dbReference type="AlphaFoldDB" id="A0A2J6R6W6"/>
<dbReference type="PANTHER" id="PTHR47784">
    <property type="entry name" value="STEROL UPTAKE CONTROL PROTEIN 2"/>
    <property type="match status" value="1"/>
</dbReference>
<evidence type="ECO:0000256" key="2">
    <source>
        <dbReference type="SAM" id="MobiDB-lite"/>
    </source>
</evidence>
<evidence type="ECO:0000313" key="4">
    <source>
        <dbReference type="EMBL" id="PMD34256.1"/>
    </source>
</evidence>
<dbReference type="InterPro" id="IPR001138">
    <property type="entry name" value="Zn2Cys6_DnaBD"/>
</dbReference>
<dbReference type="Pfam" id="PF00172">
    <property type="entry name" value="Zn_clus"/>
    <property type="match status" value="1"/>
</dbReference>
<dbReference type="Gene3D" id="4.10.240.10">
    <property type="entry name" value="Zn(2)-C6 fungal-type DNA-binding domain"/>
    <property type="match status" value="1"/>
</dbReference>
<dbReference type="Pfam" id="PF11951">
    <property type="entry name" value="Fungal_trans_2"/>
    <property type="match status" value="1"/>
</dbReference>
<evidence type="ECO:0000256" key="1">
    <source>
        <dbReference type="ARBA" id="ARBA00023242"/>
    </source>
</evidence>
<sequence>MKNYSRRPHRKTRTGCLQCRQRRIKCDEGKPSCSYCARYGTPCTYNTPDNSIRGISTPPDHSPASPIVQSPLQPTLPNSDTLQWQDLELFHHFIISTSATCARKPGQEEMWRVAVPQLAMQHHFLMRGIFALSALHLTHLQPDRREELLIIAAEYQQTALRAYRSSLNNVDKENCNALFAFSALVVCYAFGSPKSSEDLLLTGKDNTQAVPDWLHFLRGTYSLLSSSWEWIQNGAMAPLIEPIEGGSVAANGVDDEHLSSLIQLLEPKATENVHDREKSMIYLAALQDLRIVFGKSHSSDSPAHCVRWASFGWPVRVSDDFIRLLNDREPKALVLLAHHCVLLKREQACWYLDGHAHRLLSIIEATLAPEMRGWIEWPCKEIRG</sequence>
<dbReference type="PANTHER" id="PTHR47784:SF5">
    <property type="entry name" value="STEROL UPTAKE CONTROL PROTEIN 2"/>
    <property type="match status" value="1"/>
</dbReference>
<dbReference type="GO" id="GO:0008270">
    <property type="term" value="F:zinc ion binding"/>
    <property type="evidence" value="ECO:0007669"/>
    <property type="project" value="InterPro"/>
</dbReference>
<organism evidence="4 5">
    <name type="scientific">Hyaloscypha variabilis (strain UAMH 11265 / GT02V1 / F)</name>
    <name type="common">Meliniomyces variabilis</name>
    <dbReference type="NCBI Taxonomy" id="1149755"/>
    <lineage>
        <taxon>Eukaryota</taxon>
        <taxon>Fungi</taxon>
        <taxon>Dikarya</taxon>
        <taxon>Ascomycota</taxon>
        <taxon>Pezizomycotina</taxon>
        <taxon>Leotiomycetes</taxon>
        <taxon>Helotiales</taxon>
        <taxon>Hyaloscyphaceae</taxon>
        <taxon>Hyaloscypha</taxon>
        <taxon>Hyaloscypha variabilis</taxon>
    </lineage>
</organism>
<keyword evidence="1" id="KW-0539">Nucleus</keyword>
<reference evidence="4 5" key="1">
    <citation type="submission" date="2016-04" db="EMBL/GenBank/DDBJ databases">
        <title>A degradative enzymes factory behind the ericoid mycorrhizal symbiosis.</title>
        <authorList>
            <consortium name="DOE Joint Genome Institute"/>
            <person name="Martino E."/>
            <person name="Morin E."/>
            <person name="Grelet G."/>
            <person name="Kuo A."/>
            <person name="Kohler A."/>
            <person name="Daghino S."/>
            <person name="Barry K."/>
            <person name="Choi C."/>
            <person name="Cichocki N."/>
            <person name="Clum A."/>
            <person name="Copeland A."/>
            <person name="Hainaut M."/>
            <person name="Haridas S."/>
            <person name="Labutti K."/>
            <person name="Lindquist E."/>
            <person name="Lipzen A."/>
            <person name="Khouja H.-R."/>
            <person name="Murat C."/>
            <person name="Ohm R."/>
            <person name="Olson A."/>
            <person name="Spatafora J."/>
            <person name="Veneault-Fourrey C."/>
            <person name="Henrissat B."/>
            <person name="Grigoriev I."/>
            <person name="Martin F."/>
            <person name="Perotto S."/>
        </authorList>
    </citation>
    <scope>NUCLEOTIDE SEQUENCE [LARGE SCALE GENOMIC DNA]</scope>
    <source>
        <strain evidence="4 5">F</strain>
    </source>
</reference>
<gene>
    <name evidence="4" type="ORF">L207DRAFT_497602</name>
</gene>
<accession>A0A2J6R6W6</accession>
<dbReference type="PROSITE" id="PS50048">
    <property type="entry name" value="ZN2_CY6_FUNGAL_2"/>
    <property type="match status" value="1"/>
</dbReference>
<name>A0A2J6R6W6_HYAVF</name>
<proteinExistence type="predicted"/>
<dbReference type="OrthoDB" id="5386330at2759"/>
<protein>
    <recommendedName>
        <fullName evidence="3">Zn(2)-C6 fungal-type domain-containing protein</fullName>
    </recommendedName>
</protein>
<dbReference type="InterPro" id="IPR053157">
    <property type="entry name" value="Sterol_Uptake_Regulator"/>
</dbReference>
<dbReference type="InterPro" id="IPR021858">
    <property type="entry name" value="Fun_TF"/>
</dbReference>
<dbReference type="InterPro" id="IPR036864">
    <property type="entry name" value="Zn2-C6_fun-type_DNA-bd_sf"/>
</dbReference>
<keyword evidence="5" id="KW-1185">Reference proteome</keyword>
<dbReference type="EMBL" id="KZ613954">
    <property type="protein sequence ID" value="PMD34256.1"/>
    <property type="molecule type" value="Genomic_DNA"/>
</dbReference>
<dbReference type="Proteomes" id="UP000235786">
    <property type="component" value="Unassembled WGS sequence"/>
</dbReference>
<dbReference type="STRING" id="1149755.A0A2J6R6W6"/>
<dbReference type="PROSITE" id="PS00463">
    <property type="entry name" value="ZN2_CY6_FUNGAL_1"/>
    <property type="match status" value="1"/>
</dbReference>
<dbReference type="CDD" id="cd00067">
    <property type="entry name" value="GAL4"/>
    <property type="match status" value="1"/>
</dbReference>
<feature type="domain" description="Zn(2)-C6 fungal-type" evidence="3">
    <location>
        <begin position="15"/>
        <end position="45"/>
    </location>
</feature>
<dbReference type="SUPFAM" id="SSF57701">
    <property type="entry name" value="Zn2/Cys6 DNA-binding domain"/>
    <property type="match status" value="1"/>
</dbReference>
<feature type="region of interest" description="Disordered" evidence="2">
    <location>
        <begin position="51"/>
        <end position="75"/>
    </location>
</feature>
<dbReference type="GO" id="GO:0001228">
    <property type="term" value="F:DNA-binding transcription activator activity, RNA polymerase II-specific"/>
    <property type="evidence" value="ECO:0007669"/>
    <property type="project" value="TreeGrafter"/>
</dbReference>
<dbReference type="SMART" id="SM00066">
    <property type="entry name" value="GAL4"/>
    <property type="match status" value="1"/>
</dbReference>
<evidence type="ECO:0000259" key="3">
    <source>
        <dbReference type="PROSITE" id="PS50048"/>
    </source>
</evidence>